<comment type="caution">
    <text evidence="2">The sequence shown here is derived from an EMBL/GenBank/DDBJ whole genome shotgun (WGS) entry which is preliminary data.</text>
</comment>
<organism evidence="2 3">
    <name type="scientific">Heyndrickxia coagulans</name>
    <name type="common">Weizmannia coagulans</name>
    <dbReference type="NCBI Taxonomy" id="1398"/>
    <lineage>
        <taxon>Bacteria</taxon>
        <taxon>Bacillati</taxon>
        <taxon>Bacillota</taxon>
        <taxon>Bacilli</taxon>
        <taxon>Bacillales</taxon>
        <taxon>Bacillaceae</taxon>
        <taxon>Heyndrickxia</taxon>
    </lineage>
</organism>
<accession>A0A133L1X7</accession>
<gene>
    <name evidence="2" type="ORF">HMPREF3213_00257</name>
</gene>
<evidence type="ECO:0000256" key="1">
    <source>
        <dbReference type="SAM" id="MobiDB-lite"/>
    </source>
</evidence>
<dbReference type="AlphaFoldDB" id="A0A133L1X7"/>
<evidence type="ECO:0000313" key="2">
    <source>
        <dbReference type="EMBL" id="KWZ85747.1"/>
    </source>
</evidence>
<reference evidence="3" key="1">
    <citation type="submission" date="2016-01" db="EMBL/GenBank/DDBJ databases">
        <authorList>
            <person name="Mitreva M."/>
            <person name="Pepin K.H."/>
            <person name="Mihindukulasuriya K.A."/>
            <person name="Fulton R."/>
            <person name="Fronick C."/>
            <person name="O'Laughlin M."/>
            <person name="Miner T."/>
            <person name="Herter B."/>
            <person name="Rosa B.A."/>
            <person name="Cordes M."/>
            <person name="Tomlinson C."/>
            <person name="Wollam A."/>
            <person name="Palsikar V.B."/>
            <person name="Mardis E.R."/>
            <person name="Wilson R.K."/>
        </authorList>
    </citation>
    <scope>NUCLEOTIDE SEQUENCE [LARGE SCALE GENOMIC DNA]</scope>
    <source>
        <strain evidence="3">GED7749B</strain>
    </source>
</reference>
<evidence type="ECO:0000313" key="3">
    <source>
        <dbReference type="Proteomes" id="UP000070376"/>
    </source>
</evidence>
<proteinExistence type="predicted"/>
<dbReference type="PATRIC" id="fig|1398.22.peg.255"/>
<sequence>MHHPKYAKAVEIVVKPPTCSKDEHSNMQKAGEIPRPGAMQ</sequence>
<dbReference type="Proteomes" id="UP000070376">
    <property type="component" value="Unassembled WGS sequence"/>
</dbReference>
<feature type="region of interest" description="Disordered" evidence="1">
    <location>
        <begin position="17"/>
        <end position="40"/>
    </location>
</feature>
<name>A0A133L1X7_HEYCO</name>
<dbReference type="EMBL" id="LRPN01000011">
    <property type="protein sequence ID" value="KWZ85747.1"/>
    <property type="molecule type" value="Genomic_DNA"/>
</dbReference>
<protein>
    <submittedName>
        <fullName evidence="2">Uncharacterized protein</fullName>
    </submittedName>
</protein>